<gene>
    <name evidence="10" type="ORF">Chro_4143</name>
</gene>
<dbReference type="EMBL" id="CP003597">
    <property type="protein sequence ID" value="AFY89547.1"/>
    <property type="molecule type" value="Genomic_DNA"/>
</dbReference>
<keyword evidence="11" id="KW-1185">Reference proteome</keyword>
<dbReference type="Pfam" id="PF01555">
    <property type="entry name" value="N6_N4_Mtase"/>
    <property type="match status" value="1"/>
</dbReference>
<dbReference type="GO" id="GO:0032259">
    <property type="term" value="P:methylation"/>
    <property type="evidence" value="ECO:0007669"/>
    <property type="project" value="UniProtKB-KW"/>
</dbReference>
<dbReference type="eggNOG" id="COG0863">
    <property type="taxonomic scope" value="Bacteria"/>
</dbReference>
<evidence type="ECO:0000256" key="6">
    <source>
        <dbReference type="ARBA" id="ARBA00023125"/>
    </source>
</evidence>
<keyword evidence="6" id="KW-0238">DNA-binding</keyword>
<dbReference type="PATRIC" id="fig|251229.3.peg.4841"/>
<evidence type="ECO:0000256" key="8">
    <source>
        <dbReference type="RuleBase" id="RU362026"/>
    </source>
</evidence>
<proteinExistence type="inferred from homology"/>
<dbReference type="InterPro" id="IPR001091">
    <property type="entry name" value="RM_Methyltransferase"/>
</dbReference>
<dbReference type="InterPro" id="IPR017985">
    <property type="entry name" value="MeTrfase_CN4_CS"/>
</dbReference>
<evidence type="ECO:0000256" key="3">
    <source>
        <dbReference type="ARBA" id="ARBA00022679"/>
    </source>
</evidence>
<evidence type="ECO:0000259" key="9">
    <source>
        <dbReference type="Pfam" id="PF01555"/>
    </source>
</evidence>
<evidence type="ECO:0000256" key="1">
    <source>
        <dbReference type="ARBA" id="ARBA00010203"/>
    </source>
</evidence>
<evidence type="ECO:0000256" key="5">
    <source>
        <dbReference type="ARBA" id="ARBA00022747"/>
    </source>
</evidence>
<sequence length="331" mass="37604">MSYALCFHSKVNMFLCCPLYNTDYGSAYVGNALELLDCLESNSIDLVITSPPFALQREKSYGNVEQEAYVNWLFNFCEKVYRVLAPHGSFVLDLGGAYQSKRPVRSLYNYRILIKLCDELDFRLAEEFFWYNPSKLPSPIEWVNKRKIRTKDAVNTIWWLSKTDNPKANVSNVLVPYSERMKKLLQNPEKFYQPKERPSGHDIGKAFANNNGGAIPSNLLQIPNTESGSRYIQLCKAAKIGAHPARFPQKLPQFFINFLTEPGDTVLDIFAGSNTTGVAAESLQRHWIAFEQNRSYLATSAFRFVDANLNQSQANTLYTQLMSSSQTVALK</sequence>
<dbReference type="STRING" id="251229.Chro_4143"/>
<accession>K9U374</accession>
<dbReference type="REBASE" id="57840">
    <property type="entry name" value="M.Cth7203ORF4143P"/>
</dbReference>
<dbReference type="GO" id="GO:0008170">
    <property type="term" value="F:N-methyltransferase activity"/>
    <property type="evidence" value="ECO:0007669"/>
    <property type="project" value="InterPro"/>
</dbReference>
<dbReference type="OrthoDB" id="9800801at2"/>
<dbReference type="InterPro" id="IPR029063">
    <property type="entry name" value="SAM-dependent_MTases_sf"/>
</dbReference>
<evidence type="ECO:0000313" key="10">
    <source>
        <dbReference type="EMBL" id="AFY89547.1"/>
    </source>
</evidence>
<keyword evidence="3" id="KW-0808">Transferase</keyword>
<dbReference type="PROSITE" id="PS00093">
    <property type="entry name" value="N4_MTASE"/>
    <property type="match status" value="1"/>
</dbReference>
<keyword evidence="4" id="KW-0949">S-adenosyl-L-methionine</keyword>
<reference evidence="10 11" key="1">
    <citation type="submission" date="2012-06" db="EMBL/GenBank/DDBJ databases">
        <title>Finished chromosome of genome of Chroococcidiopsis thermalis PCC 7203.</title>
        <authorList>
            <consortium name="US DOE Joint Genome Institute"/>
            <person name="Gugger M."/>
            <person name="Coursin T."/>
            <person name="Rippka R."/>
            <person name="Tandeau De Marsac N."/>
            <person name="Huntemann M."/>
            <person name="Wei C.-L."/>
            <person name="Han J."/>
            <person name="Detter J.C."/>
            <person name="Han C."/>
            <person name="Tapia R."/>
            <person name="Davenport K."/>
            <person name="Daligault H."/>
            <person name="Erkkila T."/>
            <person name="Gu W."/>
            <person name="Munk A.C.C."/>
            <person name="Teshima H."/>
            <person name="Xu Y."/>
            <person name="Chain P."/>
            <person name="Chen A."/>
            <person name="Krypides N."/>
            <person name="Mavromatis K."/>
            <person name="Markowitz V."/>
            <person name="Szeto E."/>
            <person name="Ivanova N."/>
            <person name="Mikhailova N."/>
            <person name="Ovchinnikova G."/>
            <person name="Pagani I."/>
            <person name="Pati A."/>
            <person name="Goodwin L."/>
            <person name="Peters L."/>
            <person name="Pitluck S."/>
            <person name="Woyke T."/>
            <person name="Kerfeld C."/>
        </authorList>
    </citation>
    <scope>NUCLEOTIDE SEQUENCE [LARGE SCALE GENOMIC DNA]</scope>
    <source>
        <strain evidence="10 11">PCC 7203</strain>
    </source>
</reference>
<dbReference type="InterPro" id="IPR002941">
    <property type="entry name" value="DNA_methylase_N4/N6"/>
</dbReference>
<comment type="similarity">
    <text evidence="1">Belongs to the N(4)/N(6)-methyltransferase family. N(4) subfamily.</text>
</comment>
<evidence type="ECO:0000256" key="2">
    <source>
        <dbReference type="ARBA" id="ARBA00022603"/>
    </source>
</evidence>
<feature type="domain" description="DNA methylase N-4/N-6" evidence="9">
    <location>
        <begin position="44"/>
        <end position="299"/>
    </location>
</feature>
<evidence type="ECO:0000256" key="4">
    <source>
        <dbReference type="ARBA" id="ARBA00022691"/>
    </source>
</evidence>
<dbReference type="EC" id="2.1.1.-" evidence="8"/>
<dbReference type="GO" id="GO:0015667">
    <property type="term" value="F:site-specific DNA-methyltransferase (cytosine-N4-specific) activity"/>
    <property type="evidence" value="ECO:0007669"/>
    <property type="project" value="UniProtKB-EC"/>
</dbReference>
<dbReference type="GO" id="GO:0003677">
    <property type="term" value="F:DNA binding"/>
    <property type="evidence" value="ECO:0007669"/>
    <property type="project" value="UniProtKB-KW"/>
</dbReference>
<evidence type="ECO:0000256" key="7">
    <source>
        <dbReference type="ARBA" id="ARBA00049120"/>
    </source>
</evidence>
<comment type="catalytic activity">
    <reaction evidence="7">
        <text>a 2'-deoxycytidine in DNA + S-adenosyl-L-methionine = an N(4)-methyl-2'-deoxycytidine in DNA + S-adenosyl-L-homocysteine + H(+)</text>
        <dbReference type="Rhea" id="RHEA:16857"/>
        <dbReference type="Rhea" id="RHEA-COMP:11369"/>
        <dbReference type="Rhea" id="RHEA-COMP:13674"/>
        <dbReference type="ChEBI" id="CHEBI:15378"/>
        <dbReference type="ChEBI" id="CHEBI:57856"/>
        <dbReference type="ChEBI" id="CHEBI:59789"/>
        <dbReference type="ChEBI" id="CHEBI:85452"/>
        <dbReference type="ChEBI" id="CHEBI:137933"/>
        <dbReference type="EC" id="2.1.1.113"/>
    </reaction>
</comment>
<keyword evidence="2 10" id="KW-0489">Methyltransferase</keyword>
<dbReference type="Proteomes" id="UP000010384">
    <property type="component" value="Chromosome"/>
</dbReference>
<dbReference type="KEGG" id="cthe:Chro_4143"/>
<organism evidence="10 11">
    <name type="scientific">Chroococcidiopsis thermalis (strain PCC 7203)</name>
    <dbReference type="NCBI Taxonomy" id="251229"/>
    <lineage>
        <taxon>Bacteria</taxon>
        <taxon>Bacillati</taxon>
        <taxon>Cyanobacteriota</taxon>
        <taxon>Cyanophyceae</taxon>
        <taxon>Chroococcidiopsidales</taxon>
        <taxon>Chroococcidiopsidaceae</taxon>
        <taxon>Chroococcidiopsis</taxon>
    </lineage>
</organism>
<dbReference type="SUPFAM" id="SSF53335">
    <property type="entry name" value="S-adenosyl-L-methionine-dependent methyltransferases"/>
    <property type="match status" value="1"/>
</dbReference>
<dbReference type="InParanoid" id="K9U374"/>
<evidence type="ECO:0000313" key="11">
    <source>
        <dbReference type="Proteomes" id="UP000010384"/>
    </source>
</evidence>
<dbReference type="GO" id="GO:0009307">
    <property type="term" value="P:DNA restriction-modification system"/>
    <property type="evidence" value="ECO:0007669"/>
    <property type="project" value="UniProtKB-KW"/>
</dbReference>
<protein>
    <recommendedName>
        <fullName evidence="8">Methyltransferase</fullName>
        <ecNumber evidence="8">2.1.1.-</ecNumber>
    </recommendedName>
</protein>
<keyword evidence="5" id="KW-0680">Restriction system</keyword>
<dbReference type="AlphaFoldDB" id="K9U374"/>
<dbReference type="HOGENOM" id="CLU_024927_1_0_3"/>
<name>K9U374_CHRTP</name>
<dbReference type="Gene3D" id="3.40.50.150">
    <property type="entry name" value="Vaccinia Virus protein VP39"/>
    <property type="match status" value="1"/>
</dbReference>
<dbReference type="PRINTS" id="PR00508">
    <property type="entry name" value="S21N4MTFRASE"/>
</dbReference>